<gene>
    <name evidence="2" type="ORF">E6Q69_17030</name>
</gene>
<dbReference type="EMBL" id="SSFO01000286">
    <property type="protein sequence ID" value="TXI28093.1"/>
    <property type="molecule type" value="Genomic_DNA"/>
</dbReference>
<organism evidence="2 3">
    <name type="scientific">Aquipseudomonas alcaligenes</name>
    <name type="common">Pseudomonas alcaligenes</name>
    <dbReference type="NCBI Taxonomy" id="43263"/>
    <lineage>
        <taxon>Bacteria</taxon>
        <taxon>Pseudomonadati</taxon>
        <taxon>Pseudomonadota</taxon>
        <taxon>Gammaproteobacteria</taxon>
        <taxon>Pseudomonadales</taxon>
        <taxon>Pseudomonadaceae</taxon>
        <taxon>Aquipseudomonas</taxon>
    </lineage>
</organism>
<feature type="coiled-coil region" evidence="1">
    <location>
        <begin position="184"/>
        <end position="218"/>
    </location>
</feature>
<name>A0A5C7VU89_AQUAC</name>
<reference evidence="2 3" key="1">
    <citation type="submission" date="2018-09" db="EMBL/GenBank/DDBJ databases">
        <title>Metagenome Assembled Genomes from an Advanced Water Purification Facility.</title>
        <authorList>
            <person name="Stamps B.W."/>
            <person name="Spear J.R."/>
        </authorList>
    </citation>
    <scope>NUCLEOTIDE SEQUENCE [LARGE SCALE GENOMIC DNA]</scope>
    <source>
        <strain evidence="2">Bin_52_1</strain>
    </source>
</reference>
<evidence type="ECO:0000313" key="3">
    <source>
        <dbReference type="Proteomes" id="UP000321110"/>
    </source>
</evidence>
<comment type="caution">
    <text evidence="2">The sequence shown here is derived from an EMBL/GenBank/DDBJ whole genome shotgun (WGS) entry which is preliminary data.</text>
</comment>
<dbReference type="Proteomes" id="UP000321110">
    <property type="component" value="Unassembled WGS sequence"/>
</dbReference>
<accession>A0A5C7VU89</accession>
<proteinExistence type="predicted"/>
<dbReference type="AlphaFoldDB" id="A0A5C7VU89"/>
<sequence>MTALTKAKPAPHSLEDRLLAARRDHKEMKALLGQAVLQCRDEREIAALQEELDIHTRNIERFTAAIEARAQAQVEQSLEDRQTAVAGARAAIASRDGEIEELARNLLAGIEKLAPLACRLRDAVSERNAALRAGLKVGLDKAAWERVGSDGIVTPLPFIASALGSALIESGLPAVGVHLDVSTRSDAEQLAQSLQHVAERTERMLRKAETALSALADVENDDEEL</sequence>
<protein>
    <submittedName>
        <fullName evidence="2">Uncharacterized protein</fullName>
    </submittedName>
</protein>
<keyword evidence="1" id="KW-0175">Coiled coil</keyword>
<evidence type="ECO:0000313" key="2">
    <source>
        <dbReference type="EMBL" id="TXI28093.1"/>
    </source>
</evidence>
<evidence type="ECO:0000256" key="1">
    <source>
        <dbReference type="SAM" id="Coils"/>
    </source>
</evidence>